<keyword evidence="3" id="KW-1185">Reference proteome</keyword>
<proteinExistence type="predicted"/>
<comment type="caution">
    <text evidence="2">The sequence shown here is derived from an EMBL/GenBank/DDBJ whole genome shotgun (WGS) entry which is preliminary data.</text>
</comment>
<dbReference type="AlphaFoldDB" id="A0A6N7PIC6"/>
<feature type="compositionally biased region" description="Basic and acidic residues" evidence="1">
    <location>
        <begin position="1"/>
        <end position="23"/>
    </location>
</feature>
<dbReference type="Proteomes" id="UP000440224">
    <property type="component" value="Unassembled WGS sequence"/>
</dbReference>
<evidence type="ECO:0000313" key="3">
    <source>
        <dbReference type="Proteomes" id="UP000440224"/>
    </source>
</evidence>
<feature type="region of interest" description="Disordered" evidence="1">
    <location>
        <begin position="1"/>
        <end position="57"/>
    </location>
</feature>
<accession>A0A6N7PIC6</accession>
<name>A0A6N7PIC6_9BACT</name>
<organism evidence="2 3">
    <name type="scientific">Polyangium spumosum</name>
    <dbReference type="NCBI Taxonomy" id="889282"/>
    <lineage>
        <taxon>Bacteria</taxon>
        <taxon>Pseudomonadati</taxon>
        <taxon>Myxococcota</taxon>
        <taxon>Polyangia</taxon>
        <taxon>Polyangiales</taxon>
        <taxon>Polyangiaceae</taxon>
        <taxon>Polyangium</taxon>
    </lineage>
</organism>
<reference evidence="2 3" key="1">
    <citation type="submission" date="2019-10" db="EMBL/GenBank/DDBJ databases">
        <title>A soil myxobacterium in the family Polyangiaceae.</title>
        <authorList>
            <person name="Li Y."/>
            <person name="Wang J."/>
        </authorList>
    </citation>
    <scope>NUCLEOTIDE SEQUENCE [LARGE SCALE GENOMIC DNA]</scope>
    <source>
        <strain evidence="2 3">DSM 14734</strain>
    </source>
</reference>
<dbReference type="RefSeq" id="WP_153818463.1">
    <property type="nucleotide sequence ID" value="NZ_WJIE01000002.1"/>
</dbReference>
<feature type="compositionally biased region" description="Low complexity" evidence="1">
    <location>
        <begin position="34"/>
        <end position="48"/>
    </location>
</feature>
<dbReference type="EMBL" id="WJIE01000002">
    <property type="protein sequence ID" value="MRG91567.1"/>
    <property type="molecule type" value="Genomic_DNA"/>
</dbReference>
<evidence type="ECO:0000256" key="1">
    <source>
        <dbReference type="SAM" id="MobiDB-lite"/>
    </source>
</evidence>
<evidence type="ECO:0000313" key="2">
    <source>
        <dbReference type="EMBL" id="MRG91567.1"/>
    </source>
</evidence>
<gene>
    <name evidence="2" type="ORF">GF068_06470</name>
</gene>
<protein>
    <submittedName>
        <fullName evidence="2">Uncharacterized protein</fullName>
    </submittedName>
</protein>
<sequence>MKGKTMEKHALDNHSRQLDEKQPEYYQSRGLTSEQAELAARQAREAQAPDPGKPKAK</sequence>